<evidence type="ECO:0000313" key="2">
    <source>
        <dbReference type="EMBL" id="TPW42271.1"/>
    </source>
</evidence>
<keyword evidence="2" id="KW-0808">Transferase</keyword>
<accession>A0A506V8V1</accession>
<dbReference type="AlphaFoldDB" id="A0A506V8V1"/>
<name>A0A506V8V1_9GAMM</name>
<dbReference type="InterPro" id="IPR028098">
    <property type="entry name" value="Glyco_trans_4-like_N"/>
</dbReference>
<gene>
    <name evidence="2" type="ORF">FKM52_09550</name>
</gene>
<proteinExistence type="predicted"/>
<sequence>MNVAYICADPGIPVFGNKGASIHIQEVLRALLKKNAHLTLIAQRLGGDVPPEFQRIKILTLPALPSAADAEARARAALKANAQIVALLQENAPFDLVYERYSLWSHGGISYARIANCKSVLEVNAPLIEEQRTWRVLPCEEEAQRVLQRLLRDAATIVAVSPGVKRWLDNFAPACASRTHVVANGVNPQRFSESARPPNSLPTLGFLGTLKPWHGLQTLIDAFALLHQRGRRVRLSVVGDGPEYPAIRQQLQQLGLLEYTHFSGAVPPASVPALLAAMDIGVAPYPQLEGFYFSPLKIYEYMAAGLPVITTRTGHLAEIVSEGQTGLLVEPDNPAQLCAAAERLLDDSALRLRLGAAGKRQAAEEHSWDRVVTRILQLAGLT</sequence>
<organism evidence="2 3">
    <name type="scientific">Mixta tenebrionis</name>
    <dbReference type="NCBI Taxonomy" id="2562439"/>
    <lineage>
        <taxon>Bacteria</taxon>
        <taxon>Pseudomonadati</taxon>
        <taxon>Pseudomonadota</taxon>
        <taxon>Gammaproteobacteria</taxon>
        <taxon>Enterobacterales</taxon>
        <taxon>Erwiniaceae</taxon>
        <taxon>Mixta</taxon>
    </lineage>
</organism>
<protein>
    <submittedName>
        <fullName evidence="2">Glycosyltransferase family 4 protein</fullName>
    </submittedName>
</protein>
<dbReference type="PANTHER" id="PTHR12526">
    <property type="entry name" value="GLYCOSYLTRANSFERASE"/>
    <property type="match status" value="1"/>
</dbReference>
<dbReference type="OrthoDB" id="9815351at2"/>
<dbReference type="Pfam" id="PF13692">
    <property type="entry name" value="Glyco_trans_1_4"/>
    <property type="match status" value="1"/>
</dbReference>
<feature type="domain" description="Glycosyltransferase subfamily 4-like N-terminal" evidence="1">
    <location>
        <begin position="19"/>
        <end position="190"/>
    </location>
</feature>
<reference evidence="2 3" key="1">
    <citation type="submission" date="2019-06" db="EMBL/GenBank/DDBJ databases">
        <authorList>
            <person name="Yang Y."/>
        </authorList>
    </citation>
    <scope>NUCLEOTIDE SEQUENCE [LARGE SCALE GENOMIC DNA]</scope>
    <source>
        <strain evidence="2 3">BIT-26</strain>
    </source>
</reference>
<dbReference type="GO" id="GO:0016757">
    <property type="term" value="F:glycosyltransferase activity"/>
    <property type="evidence" value="ECO:0007669"/>
    <property type="project" value="TreeGrafter"/>
</dbReference>
<dbReference type="EMBL" id="VHQI01000005">
    <property type="protein sequence ID" value="TPW42271.1"/>
    <property type="molecule type" value="Genomic_DNA"/>
</dbReference>
<dbReference type="PANTHER" id="PTHR12526:SF600">
    <property type="entry name" value="GLYCOSYL TRANSFERASE GROUP 1"/>
    <property type="match status" value="1"/>
</dbReference>
<dbReference type="Proteomes" id="UP000319523">
    <property type="component" value="Unassembled WGS sequence"/>
</dbReference>
<dbReference type="CDD" id="cd03801">
    <property type="entry name" value="GT4_PimA-like"/>
    <property type="match status" value="1"/>
</dbReference>
<keyword evidence="3" id="KW-1185">Reference proteome</keyword>
<dbReference type="Gene3D" id="3.40.50.2000">
    <property type="entry name" value="Glycogen Phosphorylase B"/>
    <property type="match status" value="2"/>
</dbReference>
<dbReference type="SUPFAM" id="SSF53756">
    <property type="entry name" value="UDP-Glycosyltransferase/glycogen phosphorylase"/>
    <property type="match status" value="1"/>
</dbReference>
<evidence type="ECO:0000259" key="1">
    <source>
        <dbReference type="Pfam" id="PF13439"/>
    </source>
</evidence>
<comment type="caution">
    <text evidence="2">The sequence shown here is derived from an EMBL/GenBank/DDBJ whole genome shotgun (WGS) entry which is preliminary data.</text>
</comment>
<evidence type="ECO:0000313" key="3">
    <source>
        <dbReference type="Proteomes" id="UP000319523"/>
    </source>
</evidence>
<dbReference type="Pfam" id="PF13439">
    <property type="entry name" value="Glyco_transf_4"/>
    <property type="match status" value="1"/>
</dbReference>
<dbReference type="RefSeq" id="WP_141175974.1">
    <property type="nucleotide sequence ID" value="NZ_JBHUFX010000005.1"/>
</dbReference>